<gene>
    <name evidence="3" type="ORF">EYE40_07065</name>
</gene>
<evidence type="ECO:0000313" key="3">
    <source>
        <dbReference type="EMBL" id="TBN57178.1"/>
    </source>
</evidence>
<comment type="caution">
    <text evidence="3">The sequence shown here is derived from an EMBL/GenBank/DDBJ whole genome shotgun (WGS) entry which is preliminary data.</text>
</comment>
<keyword evidence="2" id="KW-1133">Transmembrane helix</keyword>
<keyword evidence="2" id="KW-0812">Transmembrane</keyword>
<dbReference type="AlphaFoldDB" id="A0A4Q9GU85"/>
<dbReference type="EMBL" id="SISG01000001">
    <property type="protein sequence ID" value="TBN57178.1"/>
    <property type="molecule type" value="Genomic_DNA"/>
</dbReference>
<reference evidence="4" key="1">
    <citation type="submission" date="2019-02" db="EMBL/GenBank/DDBJ databases">
        <title>Glaciihabitans arcticus sp. nov., a psychrotolerant bacterium isolated from polar soil.</title>
        <authorList>
            <person name="Dahal R.H."/>
        </authorList>
    </citation>
    <scope>NUCLEOTIDE SEQUENCE [LARGE SCALE GENOMIC DNA]</scope>
    <source>
        <strain evidence="4">RP-3-7</strain>
    </source>
</reference>
<dbReference type="RefSeq" id="WP_130981289.1">
    <property type="nucleotide sequence ID" value="NZ_SISG01000001.1"/>
</dbReference>
<feature type="transmembrane region" description="Helical" evidence="2">
    <location>
        <begin position="32"/>
        <end position="50"/>
    </location>
</feature>
<evidence type="ECO:0000313" key="4">
    <source>
        <dbReference type="Proteomes" id="UP000294194"/>
    </source>
</evidence>
<feature type="region of interest" description="Disordered" evidence="1">
    <location>
        <begin position="71"/>
        <end position="100"/>
    </location>
</feature>
<accession>A0A4Q9GU85</accession>
<organism evidence="3 4">
    <name type="scientific">Glaciihabitans arcticus</name>
    <dbReference type="NCBI Taxonomy" id="2668039"/>
    <lineage>
        <taxon>Bacteria</taxon>
        <taxon>Bacillati</taxon>
        <taxon>Actinomycetota</taxon>
        <taxon>Actinomycetes</taxon>
        <taxon>Micrococcales</taxon>
        <taxon>Microbacteriaceae</taxon>
        <taxon>Glaciihabitans</taxon>
    </lineage>
</organism>
<keyword evidence="2" id="KW-0472">Membrane</keyword>
<dbReference type="Proteomes" id="UP000294194">
    <property type="component" value="Unassembled WGS sequence"/>
</dbReference>
<sequence length="100" mass="10552">MRTLHSRLVMLMTLSFVALVIAQAGTAEPATLLAAGLGAVVLAALVAARYSSAMVRSRVITVGSRARAHRQSLFETPEPQHPNTVGRVRARAPGRDHAAA</sequence>
<keyword evidence="4" id="KW-1185">Reference proteome</keyword>
<name>A0A4Q9GU85_9MICO</name>
<evidence type="ECO:0000256" key="2">
    <source>
        <dbReference type="SAM" id="Phobius"/>
    </source>
</evidence>
<proteinExistence type="predicted"/>
<protein>
    <submittedName>
        <fullName evidence="3">Uncharacterized protein</fullName>
    </submittedName>
</protein>
<evidence type="ECO:0000256" key="1">
    <source>
        <dbReference type="SAM" id="MobiDB-lite"/>
    </source>
</evidence>